<dbReference type="PANTHER" id="PTHR31435:SF10">
    <property type="entry name" value="BSR4717 PROTEIN"/>
    <property type="match status" value="1"/>
</dbReference>
<reference evidence="3 4" key="1">
    <citation type="submission" date="2018-06" db="EMBL/GenBank/DDBJ databases">
        <title>Paenibacillus imtechensis sp. nov.</title>
        <authorList>
            <person name="Pinnaka A.K."/>
            <person name="Singh H."/>
            <person name="Kaur M."/>
        </authorList>
    </citation>
    <scope>NUCLEOTIDE SEQUENCE [LARGE SCALE GENOMIC DNA]</scope>
    <source>
        <strain evidence="3 4">SMB1</strain>
    </source>
</reference>
<proteinExistence type="predicted"/>
<dbReference type="SUPFAM" id="SSF55729">
    <property type="entry name" value="Acyl-CoA N-acyltransferases (Nat)"/>
    <property type="match status" value="1"/>
</dbReference>
<dbReference type="EMBL" id="QKRB01000044">
    <property type="protein sequence ID" value="PZD95362.1"/>
    <property type="molecule type" value="Genomic_DNA"/>
</dbReference>
<evidence type="ECO:0000259" key="1">
    <source>
        <dbReference type="PROSITE" id="PS51186"/>
    </source>
</evidence>
<dbReference type="PANTHER" id="PTHR31435">
    <property type="entry name" value="PROTEIN NATD1"/>
    <property type="match status" value="1"/>
</dbReference>
<dbReference type="PROSITE" id="PS51729">
    <property type="entry name" value="GNAT_YJDJ"/>
    <property type="match status" value="1"/>
</dbReference>
<feature type="domain" description="N-acetyltransferase" evidence="1">
    <location>
        <begin position="1"/>
        <end position="91"/>
    </location>
</feature>
<dbReference type="PROSITE" id="PS51186">
    <property type="entry name" value="GNAT"/>
    <property type="match status" value="1"/>
</dbReference>
<evidence type="ECO:0000313" key="3">
    <source>
        <dbReference type="EMBL" id="PZD95362.1"/>
    </source>
</evidence>
<gene>
    <name evidence="3" type="ORF">DNH61_12530</name>
</gene>
<dbReference type="Pfam" id="PF14542">
    <property type="entry name" value="Acetyltransf_CG"/>
    <property type="match status" value="1"/>
</dbReference>
<dbReference type="CDD" id="cd04301">
    <property type="entry name" value="NAT_SF"/>
    <property type="match status" value="1"/>
</dbReference>
<keyword evidence="3" id="KW-0808">Transferase</keyword>
<dbReference type="OrthoDB" id="9793389at2"/>
<comment type="caution">
    <text evidence="3">The sequence shown here is derived from an EMBL/GenBank/DDBJ whole genome shotgun (WGS) entry which is preliminary data.</text>
</comment>
<dbReference type="GO" id="GO:0016747">
    <property type="term" value="F:acyltransferase activity, transferring groups other than amino-acyl groups"/>
    <property type="evidence" value="ECO:0007669"/>
    <property type="project" value="InterPro"/>
</dbReference>
<feature type="domain" description="N-acetyltransferase" evidence="2">
    <location>
        <begin position="3"/>
        <end position="90"/>
    </location>
</feature>
<dbReference type="InterPro" id="IPR045057">
    <property type="entry name" value="Gcn5-rel_NAT"/>
</dbReference>
<evidence type="ECO:0000313" key="4">
    <source>
        <dbReference type="Proteomes" id="UP000249522"/>
    </source>
</evidence>
<dbReference type="InterPro" id="IPR000182">
    <property type="entry name" value="GNAT_dom"/>
</dbReference>
<dbReference type="InterPro" id="IPR016181">
    <property type="entry name" value="Acyl_CoA_acyltransferase"/>
</dbReference>
<organism evidence="3 4">
    <name type="scientific">Paenibacillus sambharensis</name>
    <dbReference type="NCBI Taxonomy" id="1803190"/>
    <lineage>
        <taxon>Bacteria</taxon>
        <taxon>Bacillati</taxon>
        <taxon>Bacillota</taxon>
        <taxon>Bacilli</taxon>
        <taxon>Bacillales</taxon>
        <taxon>Paenibacillaceae</taxon>
        <taxon>Paenibacillus</taxon>
    </lineage>
</organism>
<dbReference type="InterPro" id="IPR031165">
    <property type="entry name" value="GNAT_YJDJ"/>
</dbReference>
<dbReference type="Gene3D" id="3.40.630.30">
    <property type="match status" value="1"/>
</dbReference>
<sequence length="91" mass="10540">MREMVKEGNGFVIRQDGEVVAEVTFVPSGTNALVIDHTYVTESMRGQKLAEDLVKKVVEYARENDRKVVPACSYAYAQFRRHKEYQDVWQQ</sequence>
<evidence type="ECO:0000259" key="2">
    <source>
        <dbReference type="PROSITE" id="PS51729"/>
    </source>
</evidence>
<protein>
    <submittedName>
        <fullName evidence="3">N-acetyltransferase</fullName>
    </submittedName>
</protein>
<dbReference type="RefSeq" id="WP_111146992.1">
    <property type="nucleotide sequence ID" value="NZ_QKRB01000044.1"/>
</dbReference>
<dbReference type="AlphaFoldDB" id="A0A2W1LK30"/>
<name>A0A2W1LK30_9BACL</name>
<dbReference type="Proteomes" id="UP000249522">
    <property type="component" value="Unassembled WGS sequence"/>
</dbReference>
<accession>A0A2W1LK30</accession>
<keyword evidence="4" id="KW-1185">Reference proteome</keyword>